<keyword evidence="3" id="KW-1185">Reference proteome</keyword>
<evidence type="ECO:0000313" key="3">
    <source>
        <dbReference type="Proteomes" id="UP001165190"/>
    </source>
</evidence>
<dbReference type="InterPro" id="IPR036397">
    <property type="entry name" value="RNaseH_sf"/>
</dbReference>
<dbReference type="CDD" id="cd06222">
    <property type="entry name" value="RNase_H_like"/>
    <property type="match status" value="1"/>
</dbReference>
<evidence type="ECO:0000313" key="2">
    <source>
        <dbReference type="EMBL" id="GMJ01097.1"/>
    </source>
</evidence>
<dbReference type="OrthoDB" id="1742664at2759"/>
<dbReference type="AlphaFoldDB" id="A0A9W7IU00"/>
<protein>
    <recommendedName>
        <fullName evidence="1">RNase H type-1 domain-containing protein</fullName>
    </recommendedName>
</protein>
<comment type="caution">
    <text evidence="2">The sequence shown here is derived from an EMBL/GenBank/DDBJ whole genome shotgun (WGS) entry which is preliminary data.</text>
</comment>
<name>A0A9W7IU00_HIBTR</name>
<dbReference type="InterPro" id="IPR012337">
    <property type="entry name" value="RNaseH-like_sf"/>
</dbReference>
<dbReference type="Proteomes" id="UP001165190">
    <property type="component" value="Unassembled WGS sequence"/>
</dbReference>
<dbReference type="InterPro" id="IPR044730">
    <property type="entry name" value="RNase_H-like_dom_plant"/>
</dbReference>
<dbReference type="InterPro" id="IPR026960">
    <property type="entry name" value="RVT-Znf"/>
</dbReference>
<dbReference type="SUPFAM" id="SSF53098">
    <property type="entry name" value="Ribonuclease H-like"/>
    <property type="match status" value="1"/>
</dbReference>
<sequence>MSRVGWDVVCRPRHLGGLGVADLRIKNKALLSKWMWRYAQDCDSLWRRLITAKYGVNIQWWRFNTENLSAMSGVWKQIVLNSCDISIEHHMGMAGFQWKIGNGKMVLFWFDPWVTQQPLKDIYPRLFMLSINKLAWIHDYVVGGMLEHGQWTSFFRRQLRGFELDRLHGLQELVRGVPLWEARQDMLIWRADAHGIFSVKALSKLLLMDKFGDDDLGDCFAWNVLVPPKVQAFLWFIWLRRLPTADFLRHRGLSLSAEQRRCSWCELSEESIAHLFYECPNVLQYWVWLRNWWNVSTPFPVSFTDFFVEHLHCPFMGSMKRLWVACVSALLWSLWLARNERIFRGKCLTMEEICFLVKLRSFYWIKVGVEGESLSEAIWWTCPSTHVFSVAGKKVRRGVFWQPPVMGVLKFNIDGVARGKPGPAGFGGVMRDGECRILGLFSGPLGVMDSNVAEIRAIAFSLSLVVEGSWRHQCLITESDSQVALSWVTRSAKRPWRLWDVFMAIDQARQVTYELQFCYVPREANGFSDVLAKEGVDRVSLFVACL</sequence>
<dbReference type="Gene3D" id="3.30.420.10">
    <property type="entry name" value="Ribonuclease H-like superfamily/Ribonuclease H"/>
    <property type="match status" value="1"/>
</dbReference>
<dbReference type="Pfam" id="PF13966">
    <property type="entry name" value="zf-RVT"/>
    <property type="match status" value="1"/>
</dbReference>
<feature type="domain" description="RNase H type-1" evidence="1">
    <location>
        <begin position="405"/>
        <end position="537"/>
    </location>
</feature>
<dbReference type="InterPro" id="IPR002156">
    <property type="entry name" value="RNaseH_domain"/>
</dbReference>
<evidence type="ECO:0000259" key="1">
    <source>
        <dbReference type="PROSITE" id="PS50879"/>
    </source>
</evidence>
<proteinExistence type="predicted"/>
<dbReference type="EMBL" id="BSYR01000035">
    <property type="protein sequence ID" value="GMJ01097.1"/>
    <property type="molecule type" value="Genomic_DNA"/>
</dbReference>
<organism evidence="2 3">
    <name type="scientific">Hibiscus trionum</name>
    <name type="common">Flower of an hour</name>
    <dbReference type="NCBI Taxonomy" id="183268"/>
    <lineage>
        <taxon>Eukaryota</taxon>
        <taxon>Viridiplantae</taxon>
        <taxon>Streptophyta</taxon>
        <taxon>Embryophyta</taxon>
        <taxon>Tracheophyta</taxon>
        <taxon>Spermatophyta</taxon>
        <taxon>Magnoliopsida</taxon>
        <taxon>eudicotyledons</taxon>
        <taxon>Gunneridae</taxon>
        <taxon>Pentapetalae</taxon>
        <taxon>rosids</taxon>
        <taxon>malvids</taxon>
        <taxon>Malvales</taxon>
        <taxon>Malvaceae</taxon>
        <taxon>Malvoideae</taxon>
        <taxon>Hibiscus</taxon>
    </lineage>
</organism>
<dbReference type="PANTHER" id="PTHR33033">
    <property type="entry name" value="POLYNUCLEOTIDYL TRANSFERASE, RIBONUCLEASE H-LIKE SUPERFAMILY PROTEIN-RELATED"/>
    <property type="match status" value="1"/>
</dbReference>
<dbReference type="Pfam" id="PF13456">
    <property type="entry name" value="RVT_3"/>
    <property type="match status" value="1"/>
</dbReference>
<reference evidence="2" key="1">
    <citation type="submission" date="2023-05" db="EMBL/GenBank/DDBJ databases">
        <title>Genome and transcriptome analyses reveal genes involved in the formation of fine ridges on petal epidermal cells in Hibiscus trionum.</title>
        <authorList>
            <person name="Koshimizu S."/>
            <person name="Masuda S."/>
            <person name="Ishii T."/>
            <person name="Shirasu K."/>
            <person name="Hoshino A."/>
            <person name="Arita M."/>
        </authorList>
    </citation>
    <scope>NUCLEOTIDE SEQUENCE</scope>
    <source>
        <strain evidence="2">Hamamatsu line</strain>
    </source>
</reference>
<gene>
    <name evidence="2" type="ORF">HRI_003778900</name>
</gene>
<dbReference type="PANTHER" id="PTHR33033:SF69">
    <property type="entry name" value="POLYNUCLEOTIDYL TRANSFERASE, RIBONUCLEASE H FOLD"/>
    <property type="match status" value="1"/>
</dbReference>
<dbReference type="GO" id="GO:0003676">
    <property type="term" value="F:nucleic acid binding"/>
    <property type="evidence" value="ECO:0007669"/>
    <property type="project" value="InterPro"/>
</dbReference>
<dbReference type="PROSITE" id="PS50879">
    <property type="entry name" value="RNASE_H_1"/>
    <property type="match status" value="1"/>
</dbReference>
<dbReference type="GO" id="GO:0004523">
    <property type="term" value="F:RNA-DNA hybrid ribonuclease activity"/>
    <property type="evidence" value="ECO:0007669"/>
    <property type="project" value="InterPro"/>
</dbReference>
<accession>A0A9W7IU00</accession>